<dbReference type="HOGENOM" id="CLU_180039_0_0_3"/>
<dbReference type="AlphaFoldDB" id="Q7U7E4"/>
<reference evidence="1 2" key="1">
    <citation type="journal article" date="2003" name="Nature">
        <title>The genome of a motile marine Synechococcus.</title>
        <authorList>
            <person name="Palenik B."/>
            <person name="Brahamsha B."/>
            <person name="Larimer F."/>
            <person name="Land M."/>
            <person name="Hauser L."/>
            <person name="Chain P."/>
            <person name="Lamerdin J."/>
            <person name="Regala W."/>
            <person name="Allen E.A."/>
            <person name="McCarren J."/>
            <person name="Paulsen I."/>
            <person name="Dufresne A."/>
            <person name="Partensky F."/>
            <person name="Webb E."/>
            <person name="Waterbury J."/>
        </authorList>
    </citation>
    <scope>NUCLEOTIDE SEQUENCE [LARGE SCALE GENOMIC DNA]</scope>
    <source>
        <strain evidence="1 2">WH8102</strain>
    </source>
</reference>
<evidence type="ECO:0000313" key="1">
    <source>
        <dbReference type="EMBL" id="CAE07556.1"/>
    </source>
</evidence>
<dbReference type="KEGG" id="syw:SYNW1041"/>
<dbReference type="Proteomes" id="UP000001422">
    <property type="component" value="Chromosome"/>
</dbReference>
<gene>
    <name evidence="1" type="ordered locus">SYNW1041</name>
</gene>
<keyword evidence="2" id="KW-1185">Reference proteome</keyword>
<dbReference type="eggNOG" id="ENOG5030SHZ">
    <property type="taxonomic scope" value="Bacteria"/>
</dbReference>
<dbReference type="STRING" id="84588.SYNW1041"/>
<evidence type="ECO:0000313" key="2">
    <source>
        <dbReference type="Proteomes" id="UP000001422"/>
    </source>
</evidence>
<name>Q7U7E4_PARMW</name>
<proteinExistence type="predicted"/>
<sequence>MSDAQLDFAALTPVNHLWPAFVERLGTDKAQRAVRQALDLQGMRGHDGTLPVLFVETGGLALASTDLVREQTGLNAHGDRMVLLLSSRDQVIQLLQQA</sequence>
<protein>
    <submittedName>
        <fullName evidence="1">Uncharacterized protein</fullName>
    </submittedName>
</protein>
<accession>Q7U7E4</accession>
<dbReference type="RefSeq" id="WP_011127906.1">
    <property type="nucleotide sequence ID" value="NC_005070.1"/>
</dbReference>
<dbReference type="EMBL" id="BX569691">
    <property type="protein sequence ID" value="CAE07556.1"/>
    <property type="molecule type" value="Genomic_DNA"/>
</dbReference>
<organism evidence="1 2">
    <name type="scientific">Parasynechococcus marenigrum (strain WH8102)</name>
    <dbReference type="NCBI Taxonomy" id="84588"/>
    <lineage>
        <taxon>Bacteria</taxon>
        <taxon>Bacillati</taxon>
        <taxon>Cyanobacteriota</taxon>
        <taxon>Cyanophyceae</taxon>
        <taxon>Synechococcales</taxon>
        <taxon>Prochlorococcaceae</taxon>
        <taxon>Parasynechococcus</taxon>
        <taxon>Parasynechococcus marenigrum</taxon>
    </lineage>
</organism>